<dbReference type="Proteomes" id="UP001448858">
    <property type="component" value="Chromosome"/>
</dbReference>
<dbReference type="CDD" id="cd06587">
    <property type="entry name" value="VOC"/>
    <property type="match status" value="1"/>
</dbReference>
<dbReference type="PANTHER" id="PTHR35908:SF1">
    <property type="entry name" value="CONSERVED PROTEIN"/>
    <property type="match status" value="1"/>
</dbReference>
<dbReference type="Gene3D" id="3.10.180.10">
    <property type="entry name" value="2,3-Dihydroxybiphenyl 1,2-Dioxygenase, domain 1"/>
    <property type="match status" value="1"/>
</dbReference>
<keyword evidence="3" id="KW-1185">Reference proteome</keyword>
<evidence type="ECO:0000313" key="3">
    <source>
        <dbReference type="Proteomes" id="UP001448858"/>
    </source>
</evidence>
<gene>
    <name evidence="2" type="ORF">AAE021_05415</name>
</gene>
<name>A0ABZ2ZZ94_9MICC</name>
<dbReference type="InterPro" id="IPR029068">
    <property type="entry name" value="Glyas_Bleomycin-R_OHBP_Dase"/>
</dbReference>
<dbReference type="EMBL" id="CP151657">
    <property type="protein sequence ID" value="WZP17001.1"/>
    <property type="molecule type" value="Genomic_DNA"/>
</dbReference>
<feature type="domain" description="Glyoxalase-like" evidence="1">
    <location>
        <begin position="7"/>
        <end position="117"/>
    </location>
</feature>
<dbReference type="Pfam" id="PF18029">
    <property type="entry name" value="Glyoxalase_6"/>
    <property type="match status" value="1"/>
</dbReference>
<evidence type="ECO:0000259" key="1">
    <source>
        <dbReference type="Pfam" id="PF18029"/>
    </source>
</evidence>
<dbReference type="RefSeq" id="WP_342024600.1">
    <property type="nucleotide sequence ID" value="NZ_CP151657.1"/>
</dbReference>
<dbReference type="SUPFAM" id="SSF54593">
    <property type="entry name" value="Glyoxalase/Bleomycin resistance protein/Dihydroxybiphenyl dioxygenase"/>
    <property type="match status" value="1"/>
</dbReference>
<evidence type="ECO:0000313" key="2">
    <source>
        <dbReference type="EMBL" id="WZP17001.1"/>
    </source>
</evidence>
<sequence length="128" mass="13676">MTSALSSITLDAVDTHRMAEFWTQVLDYRITEEEDSFISLASSDGDGPPMYILPVPEAKSVKNRLHLDLHAVDCTQEEEVERLLALGAVRADVGQGQGPGVTWVVLADPEGNEFCILASSSSSGPAGS</sequence>
<accession>A0ABZ2ZZ94</accession>
<reference evidence="2 3" key="1">
    <citation type="submission" date="2024-04" db="EMBL/GenBank/DDBJ databases">
        <title>Arthrobacter sp. from Plains bison fecal sample.</title>
        <authorList>
            <person name="Ruzzini A."/>
        </authorList>
    </citation>
    <scope>NUCLEOTIDE SEQUENCE [LARGE SCALE GENOMIC DNA]</scope>
    <source>
        <strain evidence="2 3">EINP1</strain>
    </source>
</reference>
<protein>
    <submittedName>
        <fullName evidence="2">VOC family protein</fullName>
    </submittedName>
</protein>
<proteinExistence type="predicted"/>
<organism evidence="2 3">
    <name type="scientific">Arthrobacter citreus</name>
    <dbReference type="NCBI Taxonomy" id="1670"/>
    <lineage>
        <taxon>Bacteria</taxon>
        <taxon>Bacillati</taxon>
        <taxon>Actinomycetota</taxon>
        <taxon>Actinomycetes</taxon>
        <taxon>Micrococcales</taxon>
        <taxon>Micrococcaceae</taxon>
        <taxon>Arthrobacter</taxon>
    </lineage>
</organism>
<dbReference type="InterPro" id="IPR041581">
    <property type="entry name" value="Glyoxalase_6"/>
</dbReference>
<dbReference type="PANTHER" id="PTHR35908">
    <property type="entry name" value="HYPOTHETICAL FUSION PROTEIN"/>
    <property type="match status" value="1"/>
</dbReference>